<dbReference type="InterPro" id="IPR036147">
    <property type="entry name" value="Anti-sigma_E_RseA_N_sf"/>
</dbReference>
<dbReference type="PANTHER" id="PTHR38104:SF1">
    <property type="entry name" value="ANTI-SIGMA-E FACTOR RSEA"/>
    <property type="match status" value="1"/>
</dbReference>
<dbReference type="PANTHER" id="PTHR38104">
    <property type="match status" value="1"/>
</dbReference>
<feature type="compositionally biased region" description="Basic and acidic residues" evidence="1">
    <location>
        <begin position="183"/>
        <end position="192"/>
    </location>
</feature>
<dbReference type="CDD" id="cd16328">
    <property type="entry name" value="RseA_N"/>
    <property type="match status" value="1"/>
</dbReference>
<sequence>MMPTDDSDALQIGPDPDKLYLYHRQQLSAMLDGELSPDQARFMLRRLQHDTELASCWERWQVCGDVLRGQRNALLPADFAQHVARAIADDGGTAAPLPATVERTRLWRWGGGAALAASVAMAALFVAREPLQVPGESPEAPMPTIAAVPAPAPAVDETNTGDAGTLESGLALAGAAAVAAAEVPRRNEERRSRGQSQRAATTRDQRRAAQAPVVVAAAARSPQPSPAADLRALPAPPAADTSAVVAAVDSESTAVDPFAVAPAAPSRPWPRAVAPELSGRSGGFTVGYGDLAAAAASFHPFEPRMASDQVGSGASGIPFAPATAIGASATPAPAAETDAGPADPR</sequence>
<feature type="region of interest" description="Disordered" evidence="1">
    <location>
        <begin position="180"/>
        <end position="210"/>
    </location>
</feature>
<evidence type="ECO:0000259" key="2">
    <source>
        <dbReference type="Pfam" id="PF03872"/>
    </source>
</evidence>
<accession>A0ABV4HKF6</accession>
<proteinExistence type="predicted"/>
<gene>
    <name evidence="3" type="ORF">AB6713_01105</name>
</gene>
<keyword evidence="4" id="KW-1185">Reference proteome</keyword>
<reference evidence="3 4" key="1">
    <citation type="submission" date="2024-07" db="EMBL/GenBank/DDBJ databases">
        <title>Luteimonas salilacus sp. nov., isolated from the shore soil of Salt Lake in Tibet of China.</title>
        <authorList>
            <person name="Zhang X."/>
            <person name="Li A."/>
        </authorList>
    </citation>
    <scope>NUCLEOTIDE SEQUENCE [LARGE SCALE GENOMIC DNA]</scope>
    <source>
        <strain evidence="3 4">B3-2-R+30</strain>
    </source>
</reference>
<dbReference type="InterPro" id="IPR052383">
    <property type="entry name" value="Anti-sigma-E_RseA-like"/>
</dbReference>
<evidence type="ECO:0000313" key="4">
    <source>
        <dbReference type="Proteomes" id="UP001566331"/>
    </source>
</evidence>
<dbReference type="InterPro" id="IPR005572">
    <property type="entry name" value="Anti-sigma_E_RseA_N"/>
</dbReference>
<dbReference type="RefSeq" id="WP_370563332.1">
    <property type="nucleotide sequence ID" value="NZ_JBFWIB010000003.1"/>
</dbReference>
<evidence type="ECO:0000313" key="3">
    <source>
        <dbReference type="EMBL" id="MEZ0473221.1"/>
    </source>
</evidence>
<evidence type="ECO:0000256" key="1">
    <source>
        <dbReference type="SAM" id="MobiDB-lite"/>
    </source>
</evidence>
<dbReference type="EMBL" id="JBFWIC010000001">
    <property type="protein sequence ID" value="MEZ0473221.1"/>
    <property type="molecule type" value="Genomic_DNA"/>
</dbReference>
<feature type="domain" description="Anti sigma-E protein RseA N-terminal" evidence="2">
    <location>
        <begin position="25"/>
        <end position="95"/>
    </location>
</feature>
<comment type="caution">
    <text evidence="3">The sequence shown here is derived from an EMBL/GenBank/DDBJ whole genome shotgun (WGS) entry which is preliminary data.</text>
</comment>
<dbReference type="Proteomes" id="UP001566331">
    <property type="component" value="Unassembled WGS sequence"/>
</dbReference>
<dbReference type="SUPFAM" id="SSF89069">
    <property type="entry name" value="N-terminal, cytoplasmic domain of anti-sigmaE factor RseA"/>
    <property type="match status" value="1"/>
</dbReference>
<dbReference type="Pfam" id="PF03872">
    <property type="entry name" value="RseA_N"/>
    <property type="match status" value="1"/>
</dbReference>
<protein>
    <submittedName>
        <fullName evidence="3">RseA family anti-sigma factor</fullName>
    </submittedName>
</protein>
<organism evidence="3 4">
    <name type="scientific">Luteimonas salinilitoris</name>
    <dbReference type="NCBI Taxonomy" id="3237697"/>
    <lineage>
        <taxon>Bacteria</taxon>
        <taxon>Pseudomonadati</taxon>
        <taxon>Pseudomonadota</taxon>
        <taxon>Gammaproteobacteria</taxon>
        <taxon>Lysobacterales</taxon>
        <taxon>Lysobacteraceae</taxon>
        <taxon>Luteimonas</taxon>
    </lineage>
</organism>
<dbReference type="Gene3D" id="1.10.10.880">
    <property type="entry name" value="Anti sigma-E protein RseA, N-terminal domain"/>
    <property type="match status" value="1"/>
</dbReference>
<name>A0ABV4HKF6_9GAMM</name>